<evidence type="ECO:0000313" key="2">
    <source>
        <dbReference type="EMBL" id="MCQ1060050.1"/>
    </source>
</evidence>
<dbReference type="CDD" id="cd03135">
    <property type="entry name" value="GATase1_DJ-1"/>
    <property type="match status" value="1"/>
</dbReference>
<dbReference type="InterPro" id="IPR050325">
    <property type="entry name" value="Prot/Nucl_acid_deglycase"/>
</dbReference>
<accession>A0ABT1N5M9</accession>
<dbReference type="EMBL" id="JANEYT010000054">
    <property type="protein sequence ID" value="MCQ1060050.1"/>
    <property type="molecule type" value="Genomic_DNA"/>
</dbReference>
<dbReference type="SUPFAM" id="SSF52317">
    <property type="entry name" value="Class I glutamine amidotransferase-like"/>
    <property type="match status" value="1"/>
</dbReference>
<dbReference type="InterPro" id="IPR029062">
    <property type="entry name" value="Class_I_gatase-like"/>
</dbReference>
<dbReference type="Proteomes" id="UP001524460">
    <property type="component" value="Unassembled WGS sequence"/>
</dbReference>
<dbReference type="Gene3D" id="3.40.50.880">
    <property type="match status" value="1"/>
</dbReference>
<organism evidence="2 3">
    <name type="scientific">Photobacterium pectinilyticum</name>
    <dbReference type="NCBI Taxonomy" id="2906793"/>
    <lineage>
        <taxon>Bacteria</taxon>
        <taxon>Pseudomonadati</taxon>
        <taxon>Pseudomonadota</taxon>
        <taxon>Gammaproteobacteria</taxon>
        <taxon>Vibrionales</taxon>
        <taxon>Vibrionaceae</taxon>
        <taxon>Photobacterium</taxon>
    </lineage>
</organism>
<comment type="caution">
    <text evidence="2">The sequence shown here is derived from an EMBL/GenBank/DDBJ whole genome shotgun (WGS) entry which is preliminary data.</text>
</comment>
<keyword evidence="3" id="KW-1185">Reference proteome</keyword>
<sequence length="213" mass="23724">MKKVALLLSSGFEEGEAINVIDILRRLNISVTVLSCDKNYYLMSYHGVNLYVDDLLDNQRNFKFDAIALVGGPPNTDKLGSDKTVIQFIQEHIDSGAYIGALCSSGAKVLARNSLLSEHHYVCCGNLHRNYDDGLYVDQPVVIDGQFVTGQDYGVTIDFAFALASVLIGKRRTRSPEMDDIDWVAKHINYNRFTNYHMNSITDKSLAPHASSL</sequence>
<evidence type="ECO:0000259" key="1">
    <source>
        <dbReference type="Pfam" id="PF01965"/>
    </source>
</evidence>
<proteinExistence type="predicted"/>
<name>A0ABT1N5M9_9GAMM</name>
<dbReference type="RefSeq" id="WP_255044138.1">
    <property type="nucleotide sequence ID" value="NZ_JANEYT010000054.1"/>
</dbReference>
<dbReference type="Pfam" id="PF01965">
    <property type="entry name" value="DJ-1_PfpI"/>
    <property type="match status" value="1"/>
</dbReference>
<dbReference type="PANTHER" id="PTHR48094:SF12">
    <property type="entry name" value="PARKINSON DISEASE PROTEIN 7 HOMOLOG"/>
    <property type="match status" value="1"/>
</dbReference>
<gene>
    <name evidence="2" type="ORF">NHN17_18550</name>
</gene>
<reference evidence="2 3" key="1">
    <citation type="submission" date="2022-07" db="EMBL/GenBank/DDBJ databases">
        <title>Photobacterium pectinilyticum sp. nov., a marine bacterium isolated from surface seawater of Qingdao offshore.</title>
        <authorList>
            <person name="Wang X."/>
        </authorList>
    </citation>
    <scope>NUCLEOTIDE SEQUENCE [LARGE SCALE GENOMIC DNA]</scope>
    <source>
        <strain evidence="2 3">ZSDE20</strain>
    </source>
</reference>
<dbReference type="InterPro" id="IPR002818">
    <property type="entry name" value="DJ-1/PfpI"/>
</dbReference>
<dbReference type="PANTHER" id="PTHR48094">
    <property type="entry name" value="PROTEIN/NUCLEIC ACID DEGLYCASE DJ-1-RELATED"/>
    <property type="match status" value="1"/>
</dbReference>
<evidence type="ECO:0000313" key="3">
    <source>
        <dbReference type="Proteomes" id="UP001524460"/>
    </source>
</evidence>
<protein>
    <submittedName>
        <fullName evidence="2">DJ-1/PfpI family protein</fullName>
    </submittedName>
</protein>
<feature type="domain" description="DJ-1/PfpI" evidence="1">
    <location>
        <begin position="2"/>
        <end position="164"/>
    </location>
</feature>